<dbReference type="OrthoDB" id="413520at2759"/>
<dbReference type="GO" id="GO:0008757">
    <property type="term" value="F:S-adenosylmethionine-dependent methyltransferase activity"/>
    <property type="evidence" value="ECO:0007669"/>
    <property type="project" value="UniProtKB-ARBA"/>
</dbReference>
<accession>A0A6A6DKW6</accession>
<dbReference type="Gene3D" id="3.40.50.150">
    <property type="entry name" value="Vaccinia Virus protein VP39"/>
    <property type="match status" value="1"/>
</dbReference>
<dbReference type="CDD" id="cd02440">
    <property type="entry name" value="AdoMet_MTases"/>
    <property type="match status" value="1"/>
</dbReference>
<dbReference type="AlphaFoldDB" id="A0A6A6DKW6"/>
<name>A0A6A6DKW6_9PEZI</name>
<reference evidence="1" key="1">
    <citation type="journal article" date="2020" name="Stud. Mycol.">
        <title>101 Dothideomycetes genomes: a test case for predicting lifestyles and emergence of pathogens.</title>
        <authorList>
            <person name="Haridas S."/>
            <person name="Albert R."/>
            <person name="Binder M."/>
            <person name="Bloem J."/>
            <person name="Labutti K."/>
            <person name="Salamov A."/>
            <person name="Andreopoulos B."/>
            <person name="Baker S."/>
            <person name="Barry K."/>
            <person name="Bills G."/>
            <person name="Bluhm B."/>
            <person name="Cannon C."/>
            <person name="Castanera R."/>
            <person name="Culley D."/>
            <person name="Daum C."/>
            <person name="Ezra D."/>
            <person name="Gonzalez J."/>
            <person name="Henrissat B."/>
            <person name="Kuo A."/>
            <person name="Liang C."/>
            <person name="Lipzen A."/>
            <person name="Lutzoni F."/>
            <person name="Magnuson J."/>
            <person name="Mondo S."/>
            <person name="Nolan M."/>
            <person name="Ohm R."/>
            <person name="Pangilinan J."/>
            <person name="Park H.-J."/>
            <person name="Ramirez L."/>
            <person name="Alfaro M."/>
            <person name="Sun H."/>
            <person name="Tritt A."/>
            <person name="Yoshinaga Y."/>
            <person name="Zwiers L.-H."/>
            <person name="Turgeon B."/>
            <person name="Goodwin S."/>
            <person name="Spatafora J."/>
            <person name="Crous P."/>
            <person name="Grigoriev I."/>
        </authorList>
    </citation>
    <scope>NUCLEOTIDE SEQUENCE</scope>
    <source>
        <strain evidence="1">CBS 207.26</strain>
    </source>
</reference>
<evidence type="ECO:0000313" key="1">
    <source>
        <dbReference type="EMBL" id="KAF2178570.1"/>
    </source>
</evidence>
<organism evidence="1 2">
    <name type="scientific">Zopfia rhizophila CBS 207.26</name>
    <dbReference type="NCBI Taxonomy" id="1314779"/>
    <lineage>
        <taxon>Eukaryota</taxon>
        <taxon>Fungi</taxon>
        <taxon>Dikarya</taxon>
        <taxon>Ascomycota</taxon>
        <taxon>Pezizomycotina</taxon>
        <taxon>Dothideomycetes</taxon>
        <taxon>Dothideomycetes incertae sedis</taxon>
        <taxon>Zopfiaceae</taxon>
        <taxon>Zopfia</taxon>
    </lineage>
</organism>
<dbReference type="PANTHER" id="PTHR14614">
    <property type="entry name" value="HEPATOCELLULAR CARCINOMA-ASSOCIATED ANTIGEN"/>
    <property type="match status" value="1"/>
</dbReference>
<dbReference type="InterPro" id="IPR029063">
    <property type="entry name" value="SAM-dependent_MTases_sf"/>
</dbReference>
<sequence>MRYVRFLKTPRIIDGPNPSKAHVYCLVTITSDLGDSFFPYDVQLSAELCSTDSKCFVHNKVKWSGGMRSLPVILSLAPSSVEWPARVRVGVQPNSQSDQWDKLYSPDHFSIVSAWSAPLDPPRGVKEAAKLIERQLCPSSRKTVQIWEETGESIARHLWDAGITLSSHLDALVTVPTKSMPLGEVLWPTEGGKRLQVLELGTGCGIVGISLAQAIENIDVILSDLPETEEIVNLNMHRAALARGSTVKFQTLDWDNQLPDRSNNCPHYVQFDLIIAADCTYNPDSSPALVQTMSKLVTLSPNASIIVAMKVRHSGEEVFFGLMSDAGFKVEGTTSLPLPGDDELGEKSVEIFLFRASIKGQPTQACSNRVVR</sequence>
<keyword evidence="2" id="KW-1185">Reference proteome</keyword>
<dbReference type="EMBL" id="ML994674">
    <property type="protein sequence ID" value="KAF2178570.1"/>
    <property type="molecule type" value="Genomic_DNA"/>
</dbReference>
<dbReference type="Pfam" id="PF10294">
    <property type="entry name" value="Methyltransf_16"/>
    <property type="match status" value="1"/>
</dbReference>
<dbReference type="Proteomes" id="UP000800200">
    <property type="component" value="Unassembled WGS sequence"/>
</dbReference>
<dbReference type="GO" id="GO:0005829">
    <property type="term" value="C:cytosol"/>
    <property type="evidence" value="ECO:0007669"/>
    <property type="project" value="TreeGrafter"/>
</dbReference>
<gene>
    <name evidence="1" type="ORF">K469DRAFT_675476</name>
</gene>
<dbReference type="SUPFAM" id="SSF53335">
    <property type="entry name" value="S-adenosyl-L-methionine-dependent methyltransferases"/>
    <property type="match status" value="1"/>
</dbReference>
<dbReference type="InterPro" id="IPR019410">
    <property type="entry name" value="Methyltransf_16"/>
</dbReference>
<dbReference type="PANTHER" id="PTHR14614:SF132">
    <property type="entry name" value="PROTEIN-LYSINE METHYLTRANSFERASE C42C1.13"/>
    <property type="match status" value="1"/>
</dbReference>
<proteinExistence type="predicted"/>
<protein>
    <submittedName>
        <fullName evidence="1">Uncharacterized protein</fullName>
    </submittedName>
</protein>
<evidence type="ECO:0000313" key="2">
    <source>
        <dbReference type="Proteomes" id="UP000800200"/>
    </source>
</evidence>